<reference evidence="1 2" key="1">
    <citation type="submission" date="2015-01" db="EMBL/GenBank/DDBJ databases">
        <title>Genome Sequencing of Rickettsiales.</title>
        <authorList>
            <person name="Daugherty S.C."/>
            <person name="Su Q."/>
            <person name="Abolude K."/>
            <person name="Beier-Sexton M."/>
            <person name="Carlyon J.A."/>
            <person name="Carter R."/>
            <person name="Day N.P."/>
            <person name="Dumler S.J."/>
            <person name="Dyachenko V."/>
            <person name="Godinez A."/>
            <person name="Kurtti T.J."/>
            <person name="Lichay M."/>
            <person name="Mullins K.E."/>
            <person name="Ott S."/>
            <person name="Pappas-Brown V."/>
            <person name="Paris D.H."/>
            <person name="Patel P."/>
            <person name="Richards A.L."/>
            <person name="Sadzewicz L."/>
            <person name="Sears K."/>
            <person name="Seidman D."/>
            <person name="Sengamalay N."/>
            <person name="Stenos J."/>
            <person name="Tallon L.J."/>
            <person name="Vincent G."/>
            <person name="Fraser C.M."/>
            <person name="Munderloh U."/>
            <person name="Dunning-Hotopp J.C."/>
        </authorList>
    </citation>
    <scope>NUCLEOTIDE SEQUENCE [LARGE SCALE GENOMIC DNA]</scope>
    <source>
        <strain evidence="1 2">NCH-1</strain>
    </source>
</reference>
<evidence type="ECO:0000313" key="1">
    <source>
        <dbReference type="EMBL" id="KJV62927.1"/>
    </source>
</evidence>
<protein>
    <submittedName>
        <fullName evidence="1">Uncharacterized protein</fullName>
    </submittedName>
</protein>
<name>A0A0F3N5G6_ANAPH</name>
<dbReference type="EMBL" id="LANT01000009">
    <property type="protein sequence ID" value="KJV62927.1"/>
    <property type="molecule type" value="Genomic_DNA"/>
</dbReference>
<accession>A0A0F3N5G6</accession>
<dbReference type="AlphaFoldDB" id="A0A0F3N5G6"/>
<comment type="caution">
    <text evidence="1">The sequence shown here is derived from an EMBL/GenBank/DDBJ whole genome shotgun (WGS) entry which is preliminary data.</text>
</comment>
<sequence length="47" mass="5320">MPDTLLARANDVLPGIITILPQNANYEGMIIRCVTKVNMFYHNYGTH</sequence>
<gene>
    <name evidence="1" type="ORF">EPHNCH_1459</name>
</gene>
<evidence type="ECO:0000313" key="2">
    <source>
        <dbReference type="Proteomes" id="UP000033754"/>
    </source>
</evidence>
<dbReference type="Proteomes" id="UP000033754">
    <property type="component" value="Unassembled WGS sequence"/>
</dbReference>
<proteinExistence type="predicted"/>
<organism evidence="1 2">
    <name type="scientific">Anaplasma phagocytophilum str. NCH-1</name>
    <dbReference type="NCBI Taxonomy" id="1359161"/>
    <lineage>
        <taxon>Bacteria</taxon>
        <taxon>Pseudomonadati</taxon>
        <taxon>Pseudomonadota</taxon>
        <taxon>Alphaproteobacteria</taxon>
        <taxon>Rickettsiales</taxon>
        <taxon>Anaplasmataceae</taxon>
        <taxon>Anaplasma</taxon>
        <taxon>phagocytophilum group</taxon>
    </lineage>
</organism>